<organism evidence="2">
    <name type="scientific">Culex pipiens</name>
    <name type="common">House mosquito</name>
    <dbReference type="NCBI Taxonomy" id="7175"/>
    <lineage>
        <taxon>Eukaryota</taxon>
        <taxon>Metazoa</taxon>
        <taxon>Ecdysozoa</taxon>
        <taxon>Arthropoda</taxon>
        <taxon>Hexapoda</taxon>
        <taxon>Insecta</taxon>
        <taxon>Pterygota</taxon>
        <taxon>Neoptera</taxon>
        <taxon>Endopterygota</taxon>
        <taxon>Diptera</taxon>
        <taxon>Nematocera</taxon>
        <taxon>Culicoidea</taxon>
        <taxon>Culicidae</taxon>
        <taxon>Culicinae</taxon>
        <taxon>Culicini</taxon>
        <taxon>Culex</taxon>
        <taxon>Culex</taxon>
    </lineage>
</organism>
<feature type="compositionally biased region" description="Basic residues" evidence="1">
    <location>
        <begin position="380"/>
        <end position="389"/>
    </location>
</feature>
<feature type="compositionally biased region" description="Polar residues" evidence="1">
    <location>
        <begin position="257"/>
        <end position="271"/>
    </location>
</feature>
<accession>A0A8D8CXF3</accession>
<dbReference type="EMBL" id="HBUE01136461">
    <property type="protein sequence ID" value="CAG6498771.1"/>
    <property type="molecule type" value="Transcribed_RNA"/>
</dbReference>
<reference evidence="2" key="1">
    <citation type="submission" date="2021-05" db="EMBL/GenBank/DDBJ databases">
        <authorList>
            <person name="Alioto T."/>
            <person name="Alioto T."/>
            <person name="Gomez Garrido J."/>
        </authorList>
    </citation>
    <scope>NUCLEOTIDE SEQUENCE</scope>
</reference>
<dbReference type="AlphaFoldDB" id="A0A8D8CXF3"/>
<dbReference type="EMBL" id="HBUE01136465">
    <property type="protein sequence ID" value="CAG6498776.1"/>
    <property type="molecule type" value="Transcribed_RNA"/>
</dbReference>
<feature type="region of interest" description="Disordered" evidence="1">
    <location>
        <begin position="365"/>
        <end position="397"/>
    </location>
</feature>
<protein>
    <submittedName>
        <fullName evidence="2">(northern house mosquito) hypothetical protein</fullName>
    </submittedName>
</protein>
<name>A0A8D8CXF3_CULPI</name>
<feature type="region of interest" description="Disordered" evidence="1">
    <location>
        <begin position="217"/>
        <end position="271"/>
    </location>
</feature>
<sequence>MGTAWPQKYHSSRGHASAATVLALNKTASSPVVGVVVPPSLTLTLTLTPPPPVSRFRTEDDEPTVTTADAESAIAATATTATTVPSVGPAGGRERRRWWCRSAGNDRYPVPAAVPVAAGLWQLSPWRPTGAGEDLDDRGSIKAVAATPKSATAPTSTTTTKTTTTTMNASNHVTLNRFVRLTITLLITRTLMLRLVQLQMLLASAVVVLAATNSTVNRDDDNNKQPPHQQQQQPNAAIQQPTNNNHSCTVSRRRRSAPTTKTKGTGQRQPSDNCWPPSLYCYPVPAVVAILRTVIVVKESVKLTAIVRIDTVTREKQAERGVLKARREGQHDHRALGCSEWCGCFCRHCSSLTCSRFFTENVTRRSCPGPGGRPTERSARRCSRTRRTTRASVCTSS</sequence>
<evidence type="ECO:0000256" key="1">
    <source>
        <dbReference type="SAM" id="MobiDB-lite"/>
    </source>
</evidence>
<feature type="compositionally biased region" description="Low complexity" evidence="1">
    <location>
        <begin position="224"/>
        <end position="245"/>
    </location>
</feature>
<evidence type="ECO:0000313" key="2">
    <source>
        <dbReference type="EMBL" id="CAG6498771.1"/>
    </source>
</evidence>
<proteinExistence type="predicted"/>